<evidence type="ECO:0008006" key="13">
    <source>
        <dbReference type="Google" id="ProtNLM"/>
    </source>
</evidence>
<protein>
    <recommendedName>
        <fullName evidence="13">Histone-lysine N-methyltransferase SETMAR</fullName>
    </recommendedName>
</protein>
<reference evidence="11" key="3">
    <citation type="submission" date="2023-05" db="EMBL/GenBank/DDBJ databases">
        <authorList>
            <person name="Smith C.H."/>
        </authorList>
    </citation>
    <scope>NUCLEOTIDE SEQUENCE</scope>
    <source>
        <strain evidence="11">CHS0354</strain>
        <tissue evidence="11">Mantle</tissue>
    </source>
</reference>
<name>A0AAE0VGZ3_9BIVA</name>
<dbReference type="PROSITE" id="PS50280">
    <property type="entry name" value="SET"/>
    <property type="match status" value="1"/>
</dbReference>
<evidence type="ECO:0000256" key="2">
    <source>
        <dbReference type="ARBA" id="ARBA00022454"/>
    </source>
</evidence>
<evidence type="ECO:0000313" key="12">
    <source>
        <dbReference type="Proteomes" id="UP001195483"/>
    </source>
</evidence>
<dbReference type="EMBL" id="JAEAOA010000553">
    <property type="protein sequence ID" value="KAK3577903.1"/>
    <property type="molecule type" value="Genomic_DNA"/>
</dbReference>
<dbReference type="Proteomes" id="UP001195483">
    <property type="component" value="Unassembled WGS sequence"/>
</dbReference>
<evidence type="ECO:0000256" key="3">
    <source>
        <dbReference type="ARBA" id="ARBA00022603"/>
    </source>
</evidence>
<comment type="caution">
    <text evidence="11">The sequence shown here is derived from an EMBL/GenBank/DDBJ whole genome shotgun (WGS) entry which is preliminary data.</text>
</comment>
<feature type="domain" description="Pre-SET" evidence="9">
    <location>
        <begin position="58"/>
        <end position="124"/>
    </location>
</feature>
<proteinExistence type="predicted"/>
<dbReference type="GO" id="GO:0042054">
    <property type="term" value="F:histone methyltransferase activity"/>
    <property type="evidence" value="ECO:0007669"/>
    <property type="project" value="InterPro"/>
</dbReference>
<accession>A0AAE0VGZ3</accession>
<feature type="domain" description="SET" evidence="8">
    <location>
        <begin position="127"/>
        <end position="250"/>
    </location>
</feature>
<dbReference type="SMART" id="SM00317">
    <property type="entry name" value="SET"/>
    <property type="match status" value="1"/>
</dbReference>
<dbReference type="InterPro" id="IPR001214">
    <property type="entry name" value="SET_dom"/>
</dbReference>
<keyword evidence="12" id="KW-1185">Reference proteome</keyword>
<dbReference type="InterPro" id="IPR050973">
    <property type="entry name" value="H3K9_Histone-Lys_N-MTase"/>
</dbReference>
<keyword evidence="2" id="KW-0158">Chromosome</keyword>
<keyword evidence="5" id="KW-0949">S-adenosyl-L-methionine</keyword>
<dbReference type="GO" id="GO:0005634">
    <property type="term" value="C:nucleus"/>
    <property type="evidence" value="ECO:0007669"/>
    <property type="project" value="InterPro"/>
</dbReference>
<keyword evidence="3" id="KW-0489">Methyltransferase</keyword>
<sequence length="323" mass="36406">MANFNSYCHSKDICCGLENVIIQYDESVSSQYIKHFKYVRCNIPGPGCHLEQFEEQIEGCQCRTSCDTSGKSSMCSCVTSFGASYKDDRMIKYSSRDSHSAPVFECNSTCKCPIWCKNRVVQRGLRFQMSVCWDDSKGMCLRTLDPIPENSYVCEYAGEVISTEEACKRFKSLTKDDMNYIFVLKEHFASQTLYTYIDPLYTGNIGRFLNHSCDPNLFMVAVRVNNMIPKLCLFARREISPGEELTYDYSGLAATTDVVSQTEVSSSHVSGTEDISRNITDVSGENAVCDLEVKEIVETKRRPCHCLSASCRGFLPSDNSLFP</sequence>
<comment type="subcellular location">
    <subcellularLocation>
        <location evidence="1">Chromosome</location>
    </subcellularLocation>
</comment>
<gene>
    <name evidence="11" type="ORF">CHS0354_008297</name>
</gene>
<dbReference type="GO" id="GO:0008270">
    <property type="term" value="F:zinc ion binding"/>
    <property type="evidence" value="ECO:0007669"/>
    <property type="project" value="InterPro"/>
</dbReference>
<evidence type="ECO:0000313" key="11">
    <source>
        <dbReference type="EMBL" id="KAK3577903.1"/>
    </source>
</evidence>
<evidence type="ECO:0000256" key="6">
    <source>
        <dbReference type="ARBA" id="ARBA00022723"/>
    </source>
</evidence>
<evidence type="ECO:0000256" key="4">
    <source>
        <dbReference type="ARBA" id="ARBA00022679"/>
    </source>
</evidence>
<dbReference type="InterPro" id="IPR046341">
    <property type="entry name" value="SET_dom_sf"/>
</dbReference>
<keyword evidence="4" id="KW-0808">Transferase</keyword>
<evidence type="ECO:0000256" key="7">
    <source>
        <dbReference type="ARBA" id="ARBA00022833"/>
    </source>
</evidence>
<reference evidence="11" key="2">
    <citation type="journal article" date="2021" name="Genome Biol. Evol.">
        <title>Developing a high-quality reference genome for a parasitic bivalve with doubly uniparental inheritance (Bivalvia: Unionida).</title>
        <authorList>
            <person name="Smith C.H."/>
        </authorList>
    </citation>
    <scope>NUCLEOTIDE SEQUENCE</scope>
    <source>
        <strain evidence="11">CHS0354</strain>
        <tissue evidence="11">Mantle</tissue>
    </source>
</reference>
<dbReference type="PROSITE" id="PS50868">
    <property type="entry name" value="POST_SET"/>
    <property type="match status" value="1"/>
</dbReference>
<dbReference type="PROSITE" id="PS50867">
    <property type="entry name" value="PRE_SET"/>
    <property type="match status" value="1"/>
</dbReference>
<evidence type="ECO:0000259" key="10">
    <source>
        <dbReference type="PROSITE" id="PS50868"/>
    </source>
</evidence>
<dbReference type="PANTHER" id="PTHR46223:SF3">
    <property type="entry name" value="HISTONE-LYSINE N-METHYLTRANSFERASE SET-23"/>
    <property type="match status" value="1"/>
</dbReference>
<keyword evidence="7" id="KW-0862">Zinc</keyword>
<dbReference type="AlphaFoldDB" id="A0AAE0VGZ3"/>
<dbReference type="InterPro" id="IPR003616">
    <property type="entry name" value="Post-SET_dom"/>
</dbReference>
<evidence type="ECO:0000256" key="5">
    <source>
        <dbReference type="ARBA" id="ARBA00022691"/>
    </source>
</evidence>
<dbReference type="Gene3D" id="2.170.270.10">
    <property type="entry name" value="SET domain"/>
    <property type="match status" value="1"/>
</dbReference>
<organism evidence="11 12">
    <name type="scientific">Potamilus streckersoni</name>
    <dbReference type="NCBI Taxonomy" id="2493646"/>
    <lineage>
        <taxon>Eukaryota</taxon>
        <taxon>Metazoa</taxon>
        <taxon>Spiralia</taxon>
        <taxon>Lophotrochozoa</taxon>
        <taxon>Mollusca</taxon>
        <taxon>Bivalvia</taxon>
        <taxon>Autobranchia</taxon>
        <taxon>Heteroconchia</taxon>
        <taxon>Palaeoheterodonta</taxon>
        <taxon>Unionida</taxon>
        <taxon>Unionoidea</taxon>
        <taxon>Unionidae</taxon>
        <taxon>Ambleminae</taxon>
        <taxon>Lampsilini</taxon>
        <taxon>Potamilus</taxon>
    </lineage>
</organism>
<dbReference type="GO" id="GO:0032259">
    <property type="term" value="P:methylation"/>
    <property type="evidence" value="ECO:0007669"/>
    <property type="project" value="UniProtKB-KW"/>
</dbReference>
<evidence type="ECO:0000259" key="8">
    <source>
        <dbReference type="PROSITE" id="PS50280"/>
    </source>
</evidence>
<dbReference type="PANTHER" id="PTHR46223">
    <property type="entry name" value="HISTONE-LYSINE N-METHYLTRANSFERASE SUV39H"/>
    <property type="match status" value="1"/>
</dbReference>
<evidence type="ECO:0000259" key="9">
    <source>
        <dbReference type="PROSITE" id="PS50867"/>
    </source>
</evidence>
<reference evidence="11" key="1">
    <citation type="journal article" date="2021" name="Genome Biol. Evol.">
        <title>A High-Quality Reference Genome for a Parasitic Bivalve with Doubly Uniparental Inheritance (Bivalvia: Unionida).</title>
        <authorList>
            <person name="Smith C.H."/>
        </authorList>
    </citation>
    <scope>NUCLEOTIDE SEQUENCE</scope>
    <source>
        <strain evidence="11">CHS0354</strain>
    </source>
</reference>
<dbReference type="InterPro" id="IPR007728">
    <property type="entry name" value="Pre-SET_dom"/>
</dbReference>
<dbReference type="SUPFAM" id="SSF82199">
    <property type="entry name" value="SET domain"/>
    <property type="match status" value="1"/>
</dbReference>
<keyword evidence="6" id="KW-0479">Metal-binding</keyword>
<feature type="domain" description="Post-SET" evidence="10">
    <location>
        <begin position="300"/>
        <end position="316"/>
    </location>
</feature>
<evidence type="ECO:0000256" key="1">
    <source>
        <dbReference type="ARBA" id="ARBA00004286"/>
    </source>
</evidence>
<dbReference type="GO" id="GO:0005694">
    <property type="term" value="C:chromosome"/>
    <property type="evidence" value="ECO:0007669"/>
    <property type="project" value="UniProtKB-SubCell"/>
</dbReference>
<dbReference type="Pfam" id="PF00856">
    <property type="entry name" value="SET"/>
    <property type="match status" value="1"/>
</dbReference>